<dbReference type="Pfam" id="PF07690">
    <property type="entry name" value="MFS_1"/>
    <property type="match status" value="1"/>
</dbReference>
<name>A0A4Z0A137_9AGAM</name>
<dbReference type="SUPFAM" id="SSF103473">
    <property type="entry name" value="MFS general substrate transporter"/>
    <property type="match status" value="1"/>
</dbReference>
<proteinExistence type="predicted"/>
<sequence>MTTEQSPLLGSDIGPPAQCNGIEDASAVLSRDDVYKRFSKTQKRGIVALVSWAGLVPLFVSGSFIPAIPQVAREFNCTGSVANIAISLSIFAVALGTFFWASYSGFYGRRPIYLLSLPILAIGSVGVTFAGTITALLAWRFVQAFGAGSGLSVGAGVIGDIYRLEERGYAMGIFWTVRSAHAHTAAHAISNVVHAGMSARACTCAARGRLATHYGSWRTMQFALFVAATVSWLLMAFFMPETSQPSARGLDKLLESEGLESEPAVCVPGMHIRAVNRLHLTCTIIIYDCLGNTIGAPLAGHISDRIVQRWKVNRGGVWVPEDRLRGTTIAALVFVPMSVLLSGAITQYVHGTLGIVLNLVCLFVNGLGVDLVLSPCAAYFVDIMHARSAETMAADNGLRSAFIALATAAILPLINHIGVFATNAIAAGLAWIGFVLLWVTIDYGDRMRAWIDVGFATSSDN</sequence>
<evidence type="ECO:0000256" key="3">
    <source>
        <dbReference type="ARBA" id="ARBA00022989"/>
    </source>
</evidence>
<feature type="transmembrane region" description="Helical" evidence="5">
    <location>
        <begin position="46"/>
        <end position="68"/>
    </location>
</feature>
<keyword evidence="2 5" id="KW-0812">Transmembrane</keyword>
<evidence type="ECO:0000256" key="2">
    <source>
        <dbReference type="ARBA" id="ARBA00022692"/>
    </source>
</evidence>
<dbReference type="AlphaFoldDB" id="A0A4Z0A137"/>
<evidence type="ECO:0000256" key="4">
    <source>
        <dbReference type="ARBA" id="ARBA00023136"/>
    </source>
</evidence>
<feature type="transmembrane region" description="Helical" evidence="5">
    <location>
        <begin position="329"/>
        <end position="349"/>
    </location>
</feature>
<evidence type="ECO:0000256" key="1">
    <source>
        <dbReference type="ARBA" id="ARBA00004141"/>
    </source>
</evidence>
<dbReference type="STRING" id="135208.A0A4Z0A137"/>
<dbReference type="EMBL" id="SFCI01000500">
    <property type="protein sequence ID" value="TFY79438.1"/>
    <property type="molecule type" value="Genomic_DNA"/>
</dbReference>
<keyword evidence="3 5" id="KW-1133">Transmembrane helix</keyword>
<comment type="subcellular location">
    <subcellularLocation>
        <location evidence="1">Membrane</location>
        <topology evidence="1">Multi-pass membrane protein</topology>
    </subcellularLocation>
</comment>
<accession>A0A4Z0A137</accession>
<dbReference type="InterPro" id="IPR020846">
    <property type="entry name" value="MFS_dom"/>
</dbReference>
<dbReference type="InterPro" id="IPR011701">
    <property type="entry name" value="MFS"/>
</dbReference>
<feature type="transmembrane region" description="Helical" evidence="5">
    <location>
        <begin position="112"/>
        <end position="139"/>
    </location>
</feature>
<dbReference type="PANTHER" id="PTHR23502:SF64">
    <property type="entry name" value="TRANSPORTER, PUTATIVE (AFU_ORTHOLOGUE AFUA_3G11760)-RELATED"/>
    <property type="match status" value="1"/>
</dbReference>
<protein>
    <recommendedName>
        <fullName evidence="6">Major facilitator superfamily (MFS) profile domain-containing protein</fullName>
    </recommendedName>
</protein>
<feature type="transmembrane region" description="Helical" evidence="5">
    <location>
        <begin position="355"/>
        <end position="381"/>
    </location>
</feature>
<dbReference type="InterPro" id="IPR036259">
    <property type="entry name" value="MFS_trans_sf"/>
</dbReference>
<evidence type="ECO:0000259" key="6">
    <source>
        <dbReference type="PROSITE" id="PS50850"/>
    </source>
</evidence>
<reference evidence="7 8" key="1">
    <citation type="submission" date="2019-02" db="EMBL/GenBank/DDBJ databases">
        <title>Genome sequencing of the rare red list fungi Hericium alpestre (H. flagellum).</title>
        <authorList>
            <person name="Buettner E."/>
            <person name="Kellner H."/>
        </authorList>
    </citation>
    <scope>NUCLEOTIDE SEQUENCE [LARGE SCALE GENOMIC DNA]</scope>
    <source>
        <strain evidence="7 8">DSM 108284</strain>
    </source>
</reference>
<feature type="transmembrane region" description="Helical" evidence="5">
    <location>
        <begin position="420"/>
        <end position="441"/>
    </location>
</feature>
<dbReference type="PANTHER" id="PTHR23502">
    <property type="entry name" value="MAJOR FACILITATOR SUPERFAMILY"/>
    <property type="match status" value="1"/>
</dbReference>
<dbReference type="GO" id="GO:0022857">
    <property type="term" value="F:transmembrane transporter activity"/>
    <property type="evidence" value="ECO:0007669"/>
    <property type="project" value="InterPro"/>
</dbReference>
<keyword evidence="4 5" id="KW-0472">Membrane</keyword>
<evidence type="ECO:0000313" key="8">
    <source>
        <dbReference type="Proteomes" id="UP000298061"/>
    </source>
</evidence>
<dbReference type="Proteomes" id="UP000298061">
    <property type="component" value="Unassembled WGS sequence"/>
</dbReference>
<organism evidence="7 8">
    <name type="scientific">Hericium alpestre</name>
    <dbReference type="NCBI Taxonomy" id="135208"/>
    <lineage>
        <taxon>Eukaryota</taxon>
        <taxon>Fungi</taxon>
        <taxon>Dikarya</taxon>
        <taxon>Basidiomycota</taxon>
        <taxon>Agaricomycotina</taxon>
        <taxon>Agaricomycetes</taxon>
        <taxon>Russulales</taxon>
        <taxon>Hericiaceae</taxon>
        <taxon>Hericium</taxon>
    </lineage>
</organism>
<feature type="domain" description="Major facilitator superfamily (MFS) profile" evidence="6">
    <location>
        <begin position="46"/>
        <end position="461"/>
    </location>
</feature>
<evidence type="ECO:0000256" key="5">
    <source>
        <dbReference type="SAM" id="Phobius"/>
    </source>
</evidence>
<dbReference type="Gene3D" id="1.20.1250.20">
    <property type="entry name" value="MFS general substrate transporter like domains"/>
    <property type="match status" value="2"/>
</dbReference>
<gene>
    <name evidence="7" type="ORF">EWM64_g4574</name>
</gene>
<evidence type="ECO:0000313" key="7">
    <source>
        <dbReference type="EMBL" id="TFY79438.1"/>
    </source>
</evidence>
<feature type="transmembrane region" description="Helical" evidence="5">
    <location>
        <begin position="220"/>
        <end position="239"/>
    </location>
</feature>
<dbReference type="PROSITE" id="PS50850">
    <property type="entry name" value="MFS"/>
    <property type="match status" value="1"/>
</dbReference>
<feature type="transmembrane region" description="Helical" evidence="5">
    <location>
        <begin position="393"/>
        <end position="414"/>
    </location>
</feature>
<feature type="transmembrane region" description="Helical" evidence="5">
    <location>
        <begin position="80"/>
        <end position="100"/>
    </location>
</feature>
<dbReference type="GO" id="GO:0005886">
    <property type="term" value="C:plasma membrane"/>
    <property type="evidence" value="ECO:0007669"/>
    <property type="project" value="TreeGrafter"/>
</dbReference>
<keyword evidence="8" id="KW-1185">Reference proteome</keyword>
<dbReference type="OrthoDB" id="3066029at2759"/>
<comment type="caution">
    <text evidence="7">The sequence shown here is derived from an EMBL/GenBank/DDBJ whole genome shotgun (WGS) entry which is preliminary data.</text>
</comment>